<reference evidence="2" key="1">
    <citation type="journal article" date="2019" name="Int. J. Syst. Evol. Microbiol.">
        <title>The Global Catalogue of Microorganisms (GCM) 10K type strain sequencing project: providing services to taxonomists for standard genome sequencing and annotation.</title>
        <authorList>
            <consortium name="The Broad Institute Genomics Platform"/>
            <consortium name="The Broad Institute Genome Sequencing Center for Infectious Disease"/>
            <person name="Wu L."/>
            <person name="Ma J."/>
        </authorList>
    </citation>
    <scope>NUCLEOTIDE SEQUENCE [LARGE SCALE GENOMIC DNA]</scope>
    <source>
        <strain evidence="2">NBRC 101365</strain>
    </source>
</reference>
<dbReference type="NCBIfam" id="TIGR02304">
    <property type="entry name" value="aden_form_hyp"/>
    <property type="match status" value="1"/>
</dbReference>
<evidence type="ECO:0000313" key="1">
    <source>
        <dbReference type="EMBL" id="GLS22302.1"/>
    </source>
</evidence>
<sequence>MSPALAILKAYAAKRWTLAKLRTKQDVKRRQDKLLASLLDYAGANIPFYKRHAGKHFAYWPVIDKAQTLAHFSELNAHRVTAEQAWDVAEKSLAEANHSGRLGDLTIGTSSGTSGNRGLFLISEAERYQWLGSILARTLPDFPFTRHRIAVMMATGNALYETTQQSGRLAFGFYDLRHGIATHREAMEAFAPDVLVAPPKALRAVAEQNFQIKPAHIFAGGEVLDPLDAIPVTSRYGAMPRSIYQATEGFIGITCRYGMIHLNEDDMLIEREPVEGHPDRFIPIITDLRRRAQAMIRYRLNDILVLSPYRCACGSPLQAIDRIEGRCDDVIEVAEGVTLMPEAIRVAILDAERRLDDFRFEQIGHRRFRVRLPYDAPEESEERVGAALRSLLEQHGGNGIAIQMARGIHEPIAGKLRRIRRINPSAPASQAGAMQREWM</sequence>
<proteinExistence type="predicted"/>
<name>A0ABQ6CVJ0_9HYPH</name>
<dbReference type="InterPro" id="IPR042099">
    <property type="entry name" value="ANL_N_sf"/>
</dbReference>
<organism evidence="1 2">
    <name type="scientific">Labrys miyagiensis</name>
    <dbReference type="NCBI Taxonomy" id="346912"/>
    <lineage>
        <taxon>Bacteria</taxon>
        <taxon>Pseudomonadati</taxon>
        <taxon>Pseudomonadota</taxon>
        <taxon>Alphaproteobacteria</taxon>
        <taxon>Hyphomicrobiales</taxon>
        <taxon>Xanthobacteraceae</taxon>
        <taxon>Labrys</taxon>
    </lineage>
</organism>
<dbReference type="SUPFAM" id="SSF56801">
    <property type="entry name" value="Acetyl-CoA synthetase-like"/>
    <property type="match status" value="1"/>
</dbReference>
<dbReference type="RefSeq" id="WP_284315272.1">
    <property type="nucleotide sequence ID" value="NZ_BSPC01000059.1"/>
</dbReference>
<dbReference type="PANTHER" id="PTHR36932:SF1">
    <property type="entry name" value="CAPSULAR POLYSACCHARIDE BIOSYNTHESIS PROTEIN"/>
    <property type="match status" value="1"/>
</dbReference>
<dbReference type="Proteomes" id="UP001156882">
    <property type="component" value="Unassembled WGS sequence"/>
</dbReference>
<protein>
    <recommendedName>
        <fullName evidence="3">Adenylate-forming enzyme</fullName>
    </recommendedName>
</protein>
<dbReference type="InterPro" id="IPR012685">
    <property type="entry name" value="CHP02304_F390_synth-rel"/>
</dbReference>
<dbReference type="InterPro" id="IPR053158">
    <property type="entry name" value="CapK_Type1_Caps_Biosynth"/>
</dbReference>
<evidence type="ECO:0000313" key="2">
    <source>
        <dbReference type="Proteomes" id="UP001156882"/>
    </source>
</evidence>
<dbReference type="PANTHER" id="PTHR36932">
    <property type="entry name" value="CAPSULAR POLYSACCHARIDE BIOSYNTHESIS PROTEIN"/>
    <property type="match status" value="1"/>
</dbReference>
<dbReference type="EMBL" id="BSPC01000059">
    <property type="protein sequence ID" value="GLS22302.1"/>
    <property type="molecule type" value="Genomic_DNA"/>
</dbReference>
<comment type="caution">
    <text evidence="1">The sequence shown here is derived from an EMBL/GenBank/DDBJ whole genome shotgun (WGS) entry which is preliminary data.</text>
</comment>
<evidence type="ECO:0008006" key="3">
    <source>
        <dbReference type="Google" id="ProtNLM"/>
    </source>
</evidence>
<dbReference type="Gene3D" id="3.40.50.12780">
    <property type="entry name" value="N-terminal domain of ligase-like"/>
    <property type="match status" value="1"/>
</dbReference>
<gene>
    <name evidence="1" type="ORF">GCM10007874_53200</name>
</gene>
<keyword evidence="2" id="KW-1185">Reference proteome</keyword>
<accession>A0ABQ6CVJ0</accession>